<dbReference type="AlphaFoldDB" id="A0AB33A0V5"/>
<proteinExistence type="predicted"/>
<name>A0AB33A0V5_ALTME</name>
<evidence type="ECO:0000313" key="2">
    <source>
        <dbReference type="Proteomes" id="UP000006296"/>
    </source>
</evidence>
<reference evidence="2" key="1">
    <citation type="journal article" date="2012" name="Sci. Rep.">
        <title>Genomes of surface isolates of Alteromonas macleodii: the life of a widespread marine opportunistic copiotroph.</title>
        <authorList>
            <person name="Lopez-Perez M."/>
            <person name="Gonzaga A."/>
            <person name="Martin-Cuadrado A.B."/>
            <person name="Onyshchenko O."/>
            <person name="Ghavidel A."/>
            <person name="Ghai R."/>
            <person name="Rodriguez-Valera F."/>
        </authorList>
    </citation>
    <scope>NUCLEOTIDE SEQUENCE [LARGE SCALE GENOMIC DNA]</scope>
    <source>
        <strain evidence="2">English Channel 673</strain>
    </source>
</reference>
<dbReference type="Proteomes" id="UP000006296">
    <property type="component" value="Chromosome"/>
</dbReference>
<gene>
    <name evidence="1" type="ordered locus">AMEC673_14430</name>
</gene>
<organism evidence="1 2">
    <name type="scientific">Alteromonas macleodii (strain English Channel 673)</name>
    <dbReference type="NCBI Taxonomy" id="1004788"/>
    <lineage>
        <taxon>Bacteria</taxon>
        <taxon>Pseudomonadati</taxon>
        <taxon>Pseudomonadota</taxon>
        <taxon>Gammaproteobacteria</taxon>
        <taxon>Alteromonadales</taxon>
        <taxon>Alteromonadaceae</taxon>
        <taxon>Alteromonas/Salinimonas group</taxon>
        <taxon>Alteromonas</taxon>
    </lineage>
</organism>
<dbReference type="RefSeq" id="WP_014950412.1">
    <property type="nucleotide sequence ID" value="NC_018678.1"/>
</dbReference>
<dbReference type="KEGG" id="amg:AMEC673_14430"/>
<sequence length="85" mass="9785">MPITYKKKVAVMTGHCEIEEAEALFAWLNEETSRQVNLKALGSAHTAVYQVLLAKKPKVSVWPEADALYWLTEMMQNKQSKVWFE</sequence>
<evidence type="ECO:0000313" key="1">
    <source>
        <dbReference type="EMBL" id="AFT75568.1"/>
    </source>
</evidence>
<protein>
    <submittedName>
        <fullName evidence="1">Uncharacterized protein</fullName>
    </submittedName>
</protein>
<accession>A0AB33A0V5</accession>
<dbReference type="EMBL" id="CP003844">
    <property type="protein sequence ID" value="AFT75568.1"/>
    <property type="molecule type" value="Genomic_DNA"/>
</dbReference>